<dbReference type="PATRIC" id="fig|361183.4.peg.753"/>
<dbReference type="RefSeq" id="WP_061922960.1">
    <property type="nucleotide sequence ID" value="NZ_CP012669.1"/>
</dbReference>
<evidence type="ECO:0000313" key="1">
    <source>
        <dbReference type="EMBL" id="ALE16074.1"/>
    </source>
</evidence>
<dbReference type="Proteomes" id="UP000057938">
    <property type="component" value="Chromosome"/>
</dbReference>
<dbReference type="KEGG" id="aep:AMC99_00771"/>
<accession>A0A0M5KY95</accession>
<name>A0A0M5KY95_9SPHN</name>
<reference evidence="1 2" key="1">
    <citation type="submission" date="2015-09" db="EMBL/GenBank/DDBJ databases">
        <title>Complete genome sequence of a benzo[a]pyrene-degrading bacterium Altererythrobacter epoxidivorans CGMCC 1.7731T.</title>
        <authorList>
            <person name="Li Z."/>
            <person name="Cheng H."/>
            <person name="Huo Y."/>
            <person name="Xu X."/>
        </authorList>
    </citation>
    <scope>NUCLEOTIDE SEQUENCE [LARGE SCALE GENOMIC DNA]</scope>
    <source>
        <strain evidence="1 2">CGMCC 1.7731</strain>
    </source>
</reference>
<dbReference type="OrthoDB" id="9852035at2"/>
<dbReference type="AlphaFoldDB" id="A0A0M5KY95"/>
<dbReference type="EMBL" id="CP012669">
    <property type="protein sequence ID" value="ALE16074.1"/>
    <property type="molecule type" value="Genomic_DNA"/>
</dbReference>
<protein>
    <submittedName>
        <fullName evidence="1">Uncharacterized protein</fullName>
    </submittedName>
</protein>
<sequence length="108" mass="12066">MILHDYLSNIASNSESYFQAHLAKEDLARIDRLWGMAQEAQDSETLQKDALYIGWTPGDLRTGEIKQVLLPLIAAIFDVAKGEGGGDAVLDAWKAFHEERIKVLIHCL</sequence>
<proteinExistence type="predicted"/>
<gene>
    <name evidence="1" type="ORF">AMC99_00771</name>
</gene>
<organism evidence="1 2">
    <name type="scientific">Altererythrobacter epoxidivorans</name>
    <dbReference type="NCBI Taxonomy" id="361183"/>
    <lineage>
        <taxon>Bacteria</taxon>
        <taxon>Pseudomonadati</taxon>
        <taxon>Pseudomonadota</taxon>
        <taxon>Alphaproteobacteria</taxon>
        <taxon>Sphingomonadales</taxon>
        <taxon>Erythrobacteraceae</taxon>
        <taxon>Altererythrobacter</taxon>
    </lineage>
</organism>
<keyword evidence="2" id="KW-1185">Reference proteome</keyword>
<evidence type="ECO:0000313" key="2">
    <source>
        <dbReference type="Proteomes" id="UP000057938"/>
    </source>
</evidence>
<dbReference type="STRING" id="361183.AMC99_00771"/>